<keyword evidence="3" id="KW-0574">Periplasm</keyword>
<dbReference type="NCBIfam" id="TIGR03002">
    <property type="entry name" value="outer_YhbN_LptA"/>
    <property type="match status" value="1"/>
</dbReference>
<dbReference type="GO" id="GO:0030288">
    <property type="term" value="C:outer membrane-bounded periplasmic space"/>
    <property type="evidence" value="ECO:0007669"/>
    <property type="project" value="TreeGrafter"/>
</dbReference>
<dbReference type="GO" id="GO:0017089">
    <property type="term" value="F:glycolipid transfer activity"/>
    <property type="evidence" value="ECO:0007669"/>
    <property type="project" value="TreeGrafter"/>
</dbReference>
<evidence type="ECO:0000256" key="4">
    <source>
        <dbReference type="SAM" id="SignalP"/>
    </source>
</evidence>
<dbReference type="GO" id="GO:0001530">
    <property type="term" value="F:lipopolysaccharide binding"/>
    <property type="evidence" value="ECO:0007669"/>
    <property type="project" value="InterPro"/>
</dbReference>
<dbReference type="GO" id="GO:0009279">
    <property type="term" value="C:cell outer membrane"/>
    <property type="evidence" value="ECO:0007669"/>
    <property type="project" value="TreeGrafter"/>
</dbReference>
<dbReference type="OrthoDB" id="9782597at2"/>
<dbReference type="Proteomes" id="UP000182517">
    <property type="component" value="Chromosome"/>
</dbReference>
<sequence length="171" mass="19019">MNNQPNYRYCFILLLLLVAVFAVDSGSDAFADQITTGSETIQISSRRLEADHAAGKVKFVGEVVAVQGDTTIRADELILYQSDKDQRIERIEAFRQVRIEQGERVATGKKAVLDRARGQVVLTGSPKVSQGADFVEGDEIVFFLDSERSIVRSKGSERVKAVFHPRERSSE</sequence>
<evidence type="ECO:0000256" key="1">
    <source>
        <dbReference type="ARBA" id="ARBA00022448"/>
    </source>
</evidence>
<keyword evidence="2 4" id="KW-0732">Signal</keyword>
<dbReference type="KEGG" id="pef:A7E78_01240"/>
<evidence type="ECO:0000313" key="6">
    <source>
        <dbReference type="EMBL" id="APG26604.1"/>
    </source>
</evidence>
<feature type="signal peptide" evidence="4">
    <location>
        <begin position="1"/>
        <end position="31"/>
    </location>
</feature>
<dbReference type="PANTHER" id="PTHR36504">
    <property type="entry name" value="LIPOPOLYSACCHARIDE EXPORT SYSTEM PROTEIN LPTA"/>
    <property type="match status" value="1"/>
</dbReference>
<dbReference type="GO" id="GO:0015920">
    <property type="term" value="P:lipopolysaccharide transport"/>
    <property type="evidence" value="ECO:0007669"/>
    <property type="project" value="InterPro"/>
</dbReference>
<name>A0A1L3GKZ6_9BACT</name>
<dbReference type="EMBL" id="CP015519">
    <property type="protein sequence ID" value="APG26604.1"/>
    <property type="molecule type" value="Genomic_DNA"/>
</dbReference>
<keyword evidence="7" id="KW-1185">Reference proteome</keyword>
<organism evidence="6 7">
    <name type="scientific">Syntrophotalea acetylenivorans</name>
    <dbReference type="NCBI Taxonomy" id="1842532"/>
    <lineage>
        <taxon>Bacteria</taxon>
        <taxon>Pseudomonadati</taxon>
        <taxon>Thermodesulfobacteriota</taxon>
        <taxon>Desulfuromonadia</taxon>
        <taxon>Desulfuromonadales</taxon>
        <taxon>Syntrophotaleaceae</taxon>
        <taxon>Syntrophotalea</taxon>
    </lineage>
</organism>
<keyword evidence="1" id="KW-0813">Transport</keyword>
<gene>
    <name evidence="6" type="ORF">A7E78_01240</name>
</gene>
<evidence type="ECO:0000256" key="2">
    <source>
        <dbReference type="ARBA" id="ARBA00022729"/>
    </source>
</evidence>
<feature type="domain" description="Organic solvent tolerance-like N-terminal" evidence="5">
    <location>
        <begin position="42"/>
        <end position="147"/>
    </location>
</feature>
<evidence type="ECO:0000256" key="3">
    <source>
        <dbReference type="ARBA" id="ARBA00022764"/>
    </source>
</evidence>
<dbReference type="InterPro" id="IPR014340">
    <property type="entry name" value="LptA"/>
</dbReference>
<reference evidence="6 7" key="1">
    <citation type="journal article" date="2017" name="Genome Announc.">
        <title>Complete Genome Sequences of Two Acetylene-Fermenting Pelobacter acetylenicus Strains.</title>
        <authorList>
            <person name="Sutton J.M."/>
            <person name="Baesman S.M."/>
            <person name="Fierst J.L."/>
            <person name="Poret-Peterson A.T."/>
            <person name="Oremland R.S."/>
            <person name="Dunlap D.S."/>
            <person name="Akob D.M."/>
        </authorList>
    </citation>
    <scope>NUCLEOTIDE SEQUENCE [LARGE SCALE GENOMIC DNA]</scope>
    <source>
        <strain evidence="6 7">SFB93</strain>
    </source>
</reference>
<dbReference type="Pfam" id="PF03968">
    <property type="entry name" value="LptD_N"/>
    <property type="match status" value="1"/>
</dbReference>
<dbReference type="STRING" id="1842532.A7E78_01240"/>
<evidence type="ECO:0000313" key="7">
    <source>
        <dbReference type="Proteomes" id="UP000182517"/>
    </source>
</evidence>
<evidence type="ECO:0000259" key="5">
    <source>
        <dbReference type="Pfam" id="PF03968"/>
    </source>
</evidence>
<feature type="chain" id="PRO_5010176838" evidence="4">
    <location>
        <begin position="32"/>
        <end position="171"/>
    </location>
</feature>
<accession>A0A1L3GKZ6</accession>
<dbReference type="AlphaFoldDB" id="A0A1L3GKZ6"/>
<proteinExistence type="predicted"/>
<protein>
    <submittedName>
        <fullName evidence="6">Lipopolysaccharide transport periplasmic protein LptA</fullName>
    </submittedName>
</protein>
<dbReference type="PANTHER" id="PTHR36504:SF1">
    <property type="entry name" value="LIPOPOLYSACCHARIDE EXPORT SYSTEM PROTEIN LPTA"/>
    <property type="match status" value="1"/>
</dbReference>
<dbReference type="InterPro" id="IPR052037">
    <property type="entry name" value="LPS_export_LptA"/>
</dbReference>
<dbReference type="InterPro" id="IPR005653">
    <property type="entry name" value="OstA-like_N"/>
</dbReference>
<dbReference type="RefSeq" id="WP_072282565.1">
    <property type="nucleotide sequence ID" value="NZ_CP015519.1"/>
</dbReference>
<dbReference type="Gene3D" id="2.60.450.10">
    <property type="entry name" value="Lipopolysaccharide (LPS) transport protein A like domain"/>
    <property type="match status" value="1"/>
</dbReference>